<keyword evidence="3" id="KW-0749">Sporulation</keyword>
<dbReference type="Proteomes" id="UP000657931">
    <property type="component" value="Unassembled WGS sequence"/>
</dbReference>
<proteinExistence type="inferred from homology"/>
<evidence type="ECO:0000256" key="3">
    <source>
        <dbReference type="ARBA" id="ARBA00022969"/>
    </source>
</evidence>
<keyword evidence="5" id="KW-1185">Reference proteome</keyword>
<evidence type="ECO:0000256" key="1">
    <source>
        <dbReference type="ARBA" id="ARBA00004288"/>
    </source>
</evidence>
<organism evidence="4 5">
    <name type="scientific">Cytobacillus stercorigallinarum</name>
    <dbReference type="NCBI Taxonomy" id="2762240"/>
    <lineage>
        <taxon>Bacteria</taxon>
        <taxon>Bacillati</taxon>
        <taxon>Bacillota</taxon>
        <taxon>Bacilli</taxon>
        <taxon>Bacillales</taxon>
        <taxon>Bacillaceae</taxon>
        <taxon>Cytobacillus</taxon>
    </lineage>
</organism>
<evidence type="ECO:0000313" key="5">
    <source>
        <dbReference type="Proteomes" id="UP000657931"/>
    </source>
</evidence>
<reference evidence="4 5" key="1">
    <citation type="submission" date="2020-08" db="EMBL/GenBank/DDBJ databases">
        <title>A Genomic Blueprint of the Chicken Gut Microbiome.</title>
        <authorList>
            <person name="Gilroy R."/>
            <person name="Ravi A."/>
            <person name="Getino M."/>
            <person name="Pursley I."/>
            <person name="Horton D.L."/>
            <person name="Alikhan N.-F."/>
            <person name="Baker D."/>
            <person name="Gharbi K."/>
            <person name="Hall N."/>
            <person name="Watson M."/>
            <person name="Adriaenssens E.M."/>
            <person name="Foster-Nyarko E."/>
            <person name="Jarju S."/>
            <person name="Secka A."/>
            <person name="Antonio M."/>
            <person name="Oren A."/>
            <person name="Chaudhuri R."/>
            <person name="La Ragione R.M."/>
            <person name="Hildebrand F."/>
            <person name="Pallen M.J."/>
        </authorList>
    </citation>
    <scope>NUCLEOTIDE SEQUENCE [LARGE SCALE GENOMIC DNA]</scope>
    <source>
        <strain evidence="4 5">Sa5YUA1</strain>
    </source>
</reference>
<name>A0ABR8QQB8_9BACI</name>
<sequence length="63" mass="7333">MDLSRARELLNSHTEYEVTFDGVNIVIVDLYELTKMARVYDRNNIGKNQVVPLAQLIEVKQIR</sequence>
<comment type="caution">
    <text evidence="4">The sequence shown here is derived from an EMBL/GenBank/DDBJ whole genome shotgun (WGS) entry which is preliminary data.</text>
</comment>
<protein>
    <submittedName>
        <fullName evidence="4">H-type small acid-soluble spore protein</fullName>
    </submittedName>
</protein>
<dbReference type="RefSeq" id="WP_191814243.1">
    <property type="nucleotide sequence ID" value="NZ_JACSQT010000005.1"/>
</dbReference>
<accession>A0ABR8QQB8</accession>
<evidence type="ECO:0000256" key="2">
    <source>
        <dbReference type="ARBA" id="ARBA00006573"/>
    </source>
</evidence>
<gene>
    <name evidence="4" type="ORF">H9655_11985</name>
</gene>
<dbReference type="EMBL" id="JACSQT010000005">
    <property type="protein sequence ID" value="MBD7937741.1"/>
    <property type="molecule type" value="Genomic_DNA"/>
</dbReference>
<comment type="similarity">
    <text evidence="2">Belongs to the SspH family.</text>
</comment>
<dbReference type="NCBIfam" id="TIGR02861">
    <property type="entry name" value="SASP_H"/>
    <property type="match status" value="1"/>
</dbReference>
<evidence type="ECO:0000313" key="4">
    <source>
        <dbReference type="EMBL" id="MBD7937741.1"/>
    </source>
</evidence>
<dbReference type="InterPro" id="IPR012610">
    <property type="entry name" value="SASP_SspH"/>
</dbReference>
<comment type="subcellular location">
    <subcellularLocation>
        <location evidence="1">Spore core</location>
    </subcellularLocation>
</comment>
<dbReference type="Pfam" id="PF08141">
    <property type="entry name" value="SspH"/>
    <property type="match status" value="1"/>
</dbReference>